<dbReference type="FunFam" id="3.30.200.210:FF:000002">
    <property type="entry name" value="NADH-ubiquinone oxidoreductase 75 kDa subunit"/>
    <property type="match status" value="1"/>
</dbReference>
<feature type="domain" description="4Fe-4S His(Cys)3-ligated-type" evidence="13">
    <location>
        <begin position="109"/>
        <end position="148"/>
    </location>
</feature>
<evidence type="ECO:0000259" key="13">
    <source>
        <dbReference type="PROSITE" id="PS51839"/>
    </source>
</evidence>
<dbReference type="GO" id="GO:0048038">
    <property type="term" value="F:quinone binding"/>
    <property type="evidence" value="ECO:0007669"/>
    <property type="project" value="UniProtKB-UniRule"/>
</dbReference>
<dbReference type="Gene3D" id="3.30.200.210">
    <property type="match status" value="1"/>
</dbReference>
<name>A0A0P0YXW6_9HYPH</name>
<dbReference type="Pfam" id="PF10588">
    <property type="entry name" value="NADH-G_4Fe-4S_3"/>
    <property type="match status" value="1"/>
</dbReference>
<dbReference type="PROSITE" id="PS00643">
    <property type="entry name" value="COMPLEX1_75K_3"/>
    <property type="match status" value="1"/>
</dbReference>
<dbReference type="GO" id="GO:0016651">
    <property type="term" value="F:oxidoreductase activity, acting on NAD(P)H"/>
    <property type="evidence" value="ECO:0007669"/>
    <property type="project" value="InterPro"/>
</dbReference>
<comment type="function">
    <text evidence="10">NDH-1 shuttles electrons from NADH, via FMN and iron-sulfur (Fe-S) centers, to quinones in the respiratory chain. Couples the redox reaction to proton translocation (for every two electrons transferred, four hydrogen ions are translocated across the cytoplasmic membrane), and thus conserves the redox energy in a proton gradient.</text>
</comment>
<keyword evidence="3 10" id="KW-0004">4Fe-4S</keyword>
<dbReference type="SUPFAM" id="SSF54862">
    <property type="entry name" value="4Fe-4S ferredoxins"/>
    <property type="match status" value="1"/>
</dbReference>
<dbReference type="AlphaFoldDB" id="A0A0P0YXW6"/>
<dbReference type="InterPro" id="IPR015405">
    <property type="entry name" value="NDUFS1-like_C"/>
</dbReference>
<dbReference type="Pfam" id="PF09326">
    <property type="entry name" value="NADH_dhqG_C"/>
    <property type="match status" value="1"/>
</dbReference>
<keyword evidence="8 10" id="KW-0520">NAD</keyword>
<proteinExistence type="inferred from homology"/>
<dbReference type="SUPFAM" id="SSF53706">
    <property type="entry name" value="Formate dehydrogenase/DMSO reductase, domains 1-3"/>
    <property type="match status" value="1"/>
</dbReference>
<keyword evidence="10" id="KW-0001">2Fe-2S</keyword>
<dbReference type="InterPro" id="IPR019574">
    <property type="entry name" value="NADH_UbQ_OxRdtase_Gsu_4Fe4S-bd"/>
</dbReference>
<feature type="domain" description="4Fe-4S Mo/W bis-MGD-type" evidence="12">
    <location>
        <begin position="246"/>
        <end position="302"/>
    </location>
</feature>
<sequence length="714" mass="76231">MGAAIAQPRRIAGNGSGLEKKQMAKIKVDGTEIEVPDHYTLLQAAEEAGAEIPRFCFHERLSVAGNCRMCLVEVKGGPPKPAASCAMGVRDLRPGPNGETPEIFTNTPMVKKAREGVMEFLLINHPLDCPICDQGGECDLQDQAMAFGVDSSRYRENKRAVEDKYIGPLVKTIMTRCIHCTRCVRFTTEVAGISELGLIGRGEDAEITTYLEHAMTSELQGNVIDLCPVGALTSRPYAFQARPWELTKTESVDVMDAVGSAIRVDTRGREVMRILPRANDDINEEWISDKTRFVWDGLRTQRLDRPYVRRDGRLQAVSWPEAFAEIRARLDGVPGERIGAIAGDLAAVEDMWALKGLMGALGSTNLDCRQDGVALDPAHGRASYVFNSGITGIEEADALLLIGVNPRFEASVLNARIRKRWRQGNFTIGMIGQNADLRYGATYLGAGVDTLTGLKSDNGAFYDVLSKAERPMIIVGSGALSGDNGAGVLAAAAALARDVGATGGAWAGFNVLATAASRVGGLDIGFVPGKGGRKAAEMASGGVDILFNLGADEIDVAAGPFVVYIGTHGDRGAHRADVILPAAAYTEKSGTYVNLEGRVQVGQRAAFPPGDAREDWAIFRALSAVLGRTLPYDSLNALRADLHAAHPHLSREEKIVADQSVLAKLADAASANLGGGAFTAAVSDFYLTNPIARASKIMAECSRLAQEAHVEAAE</sequence>
<evidence type="ECO:0000256" key="5">
    <source>
        <dbReference type="ARBA" id="ARBA00022967"/>
    </source>
</evidence>
<evidence type="ECO:0000256" key="1">
    <source>
        <dbReference type="ARBA" id="ARBA00001966"/>
    </source>
</evidence>
<evidence type="ECO:0000256" key="9">
    <source>
        <dbReference type="ARBA" id="ARBA00047712"/>
    </source>
</evidence>
<dbReference type="GO" id="GO:0016020">
    <property type="term" value="C:membrane"/>
    <property type="evidence" value="ECO:0007669"/>
    <property type="project" value="InterPro"/>
</dbReference>
<dbReference type="InterPro" id="IPR036010">
    <property type="entry name" value="2Fe-2S_ferredoxin-like_sf"/>
</dbReference>
<dbReference type="PROSITE" id="PS51669">
    <property type="entry name" value="4FE4S_MOW_BIS_MGD"/>
    <property type="match status" value="1"/>
</dbReference>
<dbReference type="SMART" id="SM00929">
    <property type="entry name" value="NADH-G_4Fe-4S_3"/>
    <property type="match status" value="1"/>
</dbReference>
<dbReference type="GO" id="GO:0051537">
    <property type="term" value="F:2 iron, 2 sulfur cluster binding"/>
    <property type="evidence" value="ECO:0007669"/>
    <property type="project" value="UniProtKB-UniRule"/>
</dbReference>
<dbReference type="InterPro" id="IPR006656">
    <property type="entry name" value="Mopterin_OxRdtase"/>
</dbReference>
<evidence type="ECO:0000256" key="3">
    <source>
        <dbReference type="ARBA" id="ARBA00022485"/>
    </source>
</evidence>
<dbReference type="EC" id="7.1.1.-" evidence="10"/>
<comment type="catalytic activity">
    <reaction evidence="9 10">
        <text>a quinone + NADH + 5 H(+)(in) = a quinol + NAD(+) + 4 H(+)(out)</text>
        <dbReference type="Rhea" id="RHEA:57888"/>
        <dbReference type="ChEBI" id="CHEBI:15378"/>
        <dbReference type="ChEBI" id="CHEBI:24646"/>
        <dbReference type="ChEBI" id="CHEBI:57540"/>
        <dbReference type="ChEBI" id="CHEBI:57945"/>
        <dbReference type="ChEBI" id="CHEBI:132124"/>
    </reaction>
</comment>
<dbReference type="InterPro" id="IPR054351">
    <property type="entry name" value="NADH_UbQ_OxRdtase_ferredoxin"/>
</dbReference>
<evidence type="ECO:0000256" key="6">
    <source>
        <dbReference type="ARBA" id="ARBA00023004"/>
    </source>
</evidence>
<dbReference type="PROSITE" id="PS51085">
    <property type="entry name" value="2FE2S_FER_2"/>
    <property type="match status" value="1"/>
</dbReference>
<evidence type="ECO:0000313" key="14">
    <source>
        <dbReference type="EMBL" id="BAT26416.1"/>
    </source>
</evidence>
<keyword evidence="10" id="KW-0874">Quinone</keyword>
<evidence type="ECO:0000256" key="8">
    <source>
        <dbReference type="ARBA" id="ARBA00023027"/>
    </source>
</evidence>
<dbReference type="Gene3D" id="3.40.50.740">
    <property type="match status" value="1"/>
</dbReference>
<dbReference type="Pfam" id="PF22151">
    <property type="entry name" value="Fer4_NDSU1"/>
    <property type="match status" value="1"/>
</dbReference>
<dbReference type="InterPro" id="IPR006963">
    <property type="entry name" value="Mopterin_OxRdtase_4Fe-4S_dom"/>
</dbReference>
<evidence type="ECO:0000259" key="11">
    <source>
        <dbReference type="PROSITE" id="PS51085"/>
    </source>
</evidence>
<dbReference type="Gene3D" id="3.10.20.740">
    <property type="match status" value="1"/>
</dbReference>
<keyword evidence="4 10" id="KW-0479">Metal-binding</keyword>
<dbReference type="FunFam" id="3.30.70.20:FF:000002">
    <property type="entry name" value="NADH-ubiquinone oxidoreductase 75 kDa subunit"/>
    <property type="match status" value="1"/>
</dbReference>
<keyword evidence="7 10" id="KW-0411">Iron-sulfur</keyword>
<dbReference type="InterPro" id="IPR001041">
    <property type="entry name" value="2Fe-2S_ferredoxin-type"/>
</dbReference>
<evidence type="ECO:0000256" key="4">
    <source>
        <dbReference type="ARBA" id="ARBA00022723"/>
    </source>
</evidence>
<dbReference type="InterPro" id="IPR050123">
    <property type="entry name" value="Prok_molybdopt-oxidoreductase"/>
</dbReference>
<keyword evidence="6 10" id="KW-0408">Iron</keyword>
<keyword evidence="5 10" id="KW-1278">Translocase</keyword>
<evidence type="ECO:0000256" key="10">
    <source>
        <dbReference type="RuleBase" id="RU003525"/>
    </source>
</evidence>
<dbReference type="PANTHER" id="PTHR43105:SF13">
    <property type="entry name" value="NADH-UBIQUINONE OXIDOREDUCTASE 75 KDA SUBUNIT, MITOCHONDRIAL"/>
    <property type="match status" value="1"/>
</dbReference>
<organism evidence="14">
    <name type="scientific">Aureimonas altamirensis</name>
    <dbReference type="NCBI Taxonomy" id="370622"/>
    <lineage>
        <taxon>Bacteria</taxon>
        <taxon>Pseudomonadati</taxon>
        <taxon>Pseudomonadota</taxon>
        <taxon>Alphaproteobacteria</taxon>
        <taxon>Hyphomicrobiales</taxon>
        <taxon>Aurantimonadaceae</taxon>
        <taxon>Aureimonas</taxon>
    </lineage>
</organism>
<dbReference type="Pfam" id="PF22117">
    <property type="entry name" value="Fer4_Nqo3"/>
    <property type="match status" value="1"/>
</dbReference>
<dbReference type="EMBL" id="LC066371">
    <property type="protein sequence ID" value="BAT26416.1"/>
    <property type="molecule type" value="Genomic_DNA"/>
</dbReference>
<feature type="domain" description="2Fe-2S ferredoxin-type" evidence="11">
    <location>
        <begin position="24"/>
        <end position="104"/>
    </location>
</feature>
<dbReference type="PROSITE" id="PS00642">
    <property type="entry name" value="COMPLEX1_75K_2"/>
    <property type="match status" value="1"/>
</dbReference>
<dbReference type="CDD" id="cd00207">
    <property type="entry name" value="fer2"/>
    <property type="match status" value="1"/>
</dbReference>
<dbReference type="PANTHER" id="PTHR43105">
    <property type="entry name" value="RESPIRATORY NITRATE REDUCTASE"/>
    <property type="match status" value="1"/>
</dbReference>
<dbReference type="NCBIfam" id="TIGR01973">
    <property type="entry name" value="NuoG"/>
    <property type="match status" value="1"/>
</dbReference>
<dbReference type="FunFam" id="3.10.20.740:FF:000001">
    <property type="entry name" value="NADH-quinone oxidoreductase subunit G"/>
    <property type="match status" value="1"/>
</dbReference>
<comment type="cofactor">
    <cofactor evidence="1 10">
        <name>[4Fe-4S] cluster</name>
        <dbReference type="ChEBI" id="CHEBI:49883"/>
    </cofactor>
</comment>
<protein>
    <recommendedName>
        <fullName evidence="10">NADH-quinone oxidoreductase</fullName>
        <ecNumber evidence="10">7.1.1.-</ecNumber>
    </recommendedName>
</protein>
<dbReference type="Gene3D" id="3.30.70.20">
    <property type="match status" value="1"/>
</dbReference>
<comment type="similarity">
    <text evidence="2 10">Belongs to the complex I 75 kDa subunit family.</text>
</comment>
<dbReference type="PROSITE" id="PS51839">
    <property type="entry name" value="4FE4S_HC3"/>
    <property type="match status" value="1"/>
</dbReference>
<evidence type="ECO:0000259" key="12">
    <source>
        <dbReference type="PROSITE" id="PS51669"/>
    </source>
</evidence>
<dbReference type="GO" id="GO:0051539">
    <property type="term" value="F:4 iron, 4 sulfur cluster binding"/>
    <property type="evidence" value="ECO:0007669"/>
    <property type="project" value="UniProtKB-KW"/>
</dbReference>
<dbReference type="GO" id="GO:0046872">
    <property type="term" value="F:metal ion binding"/>
    <property type="evidence" value="ECO:0007669"/>
    <property type="project" value="UniProtKB-UniRule"/>
</dbReference>
<dbReference type="GO" id="GO:0042773">
    <property type="term" value="P:ATP synthesis coupled electron transport"/>
    <property type="evidence" value="ECO:0007669"/>
    <property type="project" value="InterPro"/>
</dbReference>
<comment type="cofactor">
    <cofactor evidence="10">
        <name>[2Fe-2S] cluster</name>
        <dbReference type="ChEBI" id="CHEBI:190135"/>
    </cofactor>
    <text evidence="10">Binds 1 [2Fe-2S] cluster per subunit.</text>
</comment>
<dbReference type="SUPFAM" id="SSF54292">
    <property type="entry name" value="2Fe-2S ferredoxin-like"/>
    <property type="match status" value="1"/>
</dbReference>
<evidence type="ECO:0000256" key="7">
    <source>
        <dbReference type="ARBA" id="ARBA00023014"/>
    </source>
</evidence>
<dbReference type="GO" id="GO:0008137">
    <property type="term" value="F:NADH dehydrogenase (ubiquinone) activity"/>
    <property type="evidence" value="ECO:0007669"/>
    <property type="project" value="UniProtKB-UniRule"/>
</dbReference>
<dbReference type="CDD" id="cd02773">
    <property type="entry name" value="MopB_Res-Cmplx1_Nad11"/>
    <property type="match status" value="1"/>
</dbReference>
<reference evidence="14" key="1">
    <citation type="journal article" date="2015" name="Proc. Natl. Acad. Sci. U.S.A.">
        <title>Bacterial clade with the ribosomal RNA operon on a small plasmid rather than the chromosome.</title>
        <authorList>
            <person name="Anda M."/>
            <person name="Ohtsubo Y."/>
            <person name="Okubo T."/>
            <person name="Sugawara M."/>
            <person name="Nagata Y."/>
            <person name="Tsuda M."/>
            <person name="Minamisawa K."/>
            <person name="Mitsui H."/>
        </authorList>
    </citation>
    <scope>NUCLEOTIDE SEQUENCE</scope>
    <source>
        <strain evidence="14">DSM 21988</strain>
    </source>
</reference>
<evidence type="ECO:0000256" key="2">
    <source>
        <dbReference type="ARBA" id="ARBA00005404"/>
    </source>
</evidence>
<dbReference type="InterPro" id="IPR010228">
    <property type="entry name" value="NADH_UbQ_OxRdtase_Gsu"/>
</dbReference>
<dbReference type="Pfam" id="PF13510">
    <property type="entry name" value="Fer2_4"/>
    <property type="match status" value="1"/>
</dbReference>
<accession>A0A0P0YXW6</accession>
<dbReference type="Pfam" id="PF00384">
    <property type="entry name" value="Molybdopterin"/>
    <property type="match status" value="1"/>
</dbReference>
<dbReference type="InterPro" id="IPR000283">
    <property type="entry name" value="NADH_UbQ_OxRdtase_75kDa_su_CS"/>
</dbReference>